<dbReference type="PANTHER" id="PTHR22935">
    <property type="entry name" value="PENICILLIN-BINDING PROTEIN"/>
    <property type="match status" value="1"/>
</dbReference>
<gene>
    <name evidence="5" type="ORF">PCON_08622</name>
</gene>
<keyword evidence="2" id="KW-0732">Signal</keyword>
<dbReference type="InterPro" id="IPR012338">
    <property type="entry name" value="Beta-lactam/transpept-like"/>
</dbReference>
<dbReference type="STRING" id="1076935.U4LEY9"/>
<dbReference type="OMA" id="VIREDWR"/>
<feature type="signal peptide" evidence="2">
    <location>
        <begin position="1"/>
        <end position="16"/>
    </location>
</feature>
<evidence type="ECO:0000256" key="1">
    <source>
        <dbReference type="ARBA" id="ARBA00038473"/>
    </source>
</evidence>
<dbReference type="eggNOG" id="ENOG502RX9C">
    <property type="taxonomic scope" value="Eukaryota"/>
</dbReference>
<dbReference type="PANTHER" id="PTHR22935:SF95">
    <property type="entry name" value="BETA-LACTAMASE-LIKE 1-RELATED"/>
    <property type="match status" value="1"/>
</dbReference>
<dbReference type="Proteomes" id="UP000018144">
    <property type="component" value="Unassembled WGS sequence"/>
</dbReference>
<organism evidence="5 6">
    <name type="scientific">Pyronema omphalodes (strain CBS 100304)</name>
    <name type="common">Pyronema confluens</name>
    <dbReference type="NCBI Taxonomy" id="1076935"/>
    <lineage>
        <taxon>Eukaryota</taxon>
        <taxon>Fungi</taxon>
        <taxon>Dikarya</taxon>
        <taxon>Ascomycota</taxon>
        <taxon>Pezizomycotina</taxon>
        <taxon>Pezizomycetes</taxon>
        <taxon>Pezizales</taxon>
        <taxon>Pyronemataceae</taxon>
        <taxon>Pyronema</taxon>
    </lineage>
</organism>
<dbReference type="EMBL" id="HF935441">
    <property type="protein sequence ID" value="CCX30423.2"/>
    <property type="molecule type" value="Genomic_DNA"/>
</dbReference>
<feature type="domain" description="Beta-lactamase-like ARB-00930-like C-terminal" evidence="4">
    <location>
        <begin position="424"/>
        <end position="556"/>
    </location>
</feature>
<dbReference type="AlphaFoldDB" id="U4LEY9"/>
<evidence type="ECO:0000313" key="5">
    <source>
        <dbReference type="EMBL" id="CCX30423.2"/>
    </source>
</evidence>
<dbReference type="Pfam" id="PF00144">
    <property type="entry name" value="Beta-lactamase"/>
    <property type="match status" value="1"/>
</dbReference>
<dbReference type="InterPro" id="IPR058664">
    <property type="entry name" value="ARB_00930-like_C"/>
</dbReference>
<dbReference type="InterPro" id="IPR001466">
    <property type="entry name" value="Beta-lactam-related"/>
</dbReference>
<feature type="domain" description="Beta-lactamase-related" evidence="3">
    <location>
        <begin position="69"/>
        <end position="406"/>
    </location>
</feature>
<evidence type="ECO:0000259" key="3">
    <source>
        <dbReference type="Pfam" id="PF00144"/>
    </source>
</evidence>
<dbReference type="SUPFAM" id="SSF56601">
    <property type="entry name" value="beta-lactamase/transpeptidase-like"/>
    <property type="match status" value="1"/>
</dbReference>
<keyword evidence="6" id="KW-1185">Reference proteome</keyword>
<dbReference type="Pfam" id="PF26335">
    <property type="entry name" value="ARB_00930_C"/>
    <property type="match status" value="1"/>
</dbReference>
<sequence>MHSLLSLLSLLTAVAAVPCPLPGQILPAPGNLLASPTFQSPFKNLTALLDSAVAGKIDAGIPGNETSFSIIVTDAQRELWSYHHTATETKNGTSKVGPDSQYRIASISKAITDLLMIKVGANLDDKITKYLPGLMSGNKLFAWDQVTLRDLGAQLSGIGLLYGFTDNFTAQGDFVKLGFPPAPKSDYPICDAPGVGPSCTEALFVKGISNEVPLFPPHSRAAYSNVAFTLLAFAASNITGLSYEASVAKYITEPLWMNNTSFLPQSESNMVIPPTVNEIWNADFGINNAGGGAFSTVSDLTKLAQTILKDGSSPFLSSTEIQTWLKPLSFNSDLYSAIGFPWEIVRSPNLSTRGDIVDIYAKDGGVPGYSSRFALIPDYGIGFIVLVAGRQSSPAMGTIAEAVLAAAFPAVEAAGYEEIIQYGYTGRFQAGNSSYVELTTDDGPGILVKSFHSNGVDTMTEVNKLSGGTIKSWRMYFTGVTRGEDEDWRVQFETSELSLPTSLGSKKVWDEICLGWAGVDRVWYAGKGVDRVIVRKRHGLVWAIESPAFRGVFTKVN</sequence>
<evidence type="ECO:0000259" key="4">
    <source>
        <dbReference type="Pfam" id="PF26335"/>
    </source>
</evidence>
<accession>U4LEY9</accession>
<evidence type="ECO:0000256" key="2">
    <source>
        <dbReference type="SAM" id="SignalP"/>
    </source>
</evidence>
<name>U4LEY9_PYROM</name>
<protein>
    <submittedName>
        <fullName evidence="5">Similar to Beta-lactamase-like protein 2 acc. no. Q54VJ1</fullName>
    </submittedName>
</protein>
<reference evidence="5 6" key="1">
    <citation type="journal article" date="2013" name="PLoS Genet.">
        <title>The genome and development-dependent transcriptomes of Pyronema confluens: a window into fungal evolution.</title>
        <authorList>
            <person name="Traeger S."/>
            <person name="Altegoer F."/>
            <person name="Freitag M."/>
            <person name="Gabaldon T."/>
            <person name="Kempken F."/>
            <person name="Kumar A."/>
            <person name="Marcet-Houben M."/>
            <person name="Poggeler S."/>
            <person name="Stajich J.E."/>
            <person name="Nowrousian M."/>
        </authorList>
    </citation>
    <scope>NUCLEOTIDE SEQUENCE [LARGE SCALE GENOMIC DNA]</scope>
    <source>
        <strain evidence="6">CBS 100304</strain>
        <tissue evidence="5">Vegetative mycelium</tissue>
    </source>
</reference>
<dbReference type="InterPro" id="IPR051478">
    <property type="entry name" value="Beta-lactamase-like_AB/R"/>
</dbReference>
<proteinExistence type="inferred from homology"/>
<dbReference type="OrthoDB" id="10250282at2759"/>
<dbReference type="Gene3D" id="3.40.710.10">
    <property type="entry name" value="DD-peptidase/beta-lactamase superfamily"/>
    <property type="match status" value="1"/>
</dbReference>
<comment type="similarity">
    <text evidence="1">Belongs to the beta-lactamase family.</text>
</comment>
<feature type="chain" id="PRO_5004651393" evidence="2">
    <location>
        <begin position="17"/>
        <end position="557"/>
    </location>
</feature>
<evidence type="ECO:0000313" key="6">
    <source>
        <dbReference type="Proteomes" id="UP000018144"/>
    </source>
</evidence>